<dbReference type="OrthoDB" id="10258608at2759"/>
<dbReference type="InterPro" id="IPR016024">
    <property type="entry name" value="ARM-type_fold"/>
</dbReference>
<feature type="region of interest" description="Disordered" evidence="5">
    <location>
        <begin position="1528"/>
        <end position="1580"/>
    </location>
</feature>
<organism evidence="7 8">
    <name type="scientific">Trichonephila inaurata madagascariensis</name>
    <dbReference type="NCBI Taxonomy" id="2747483"/>
    <lineage>
        <taxon>Eukaryota</taxon>
        <taxon>Metazoa</taxon>
        <taxon>Ecdysozoa</taxon>
        <taxon>Arthropoda</taxon>
        <taxon>Chelicerata</taxon>
        <taxon>Arachnida</taxon>
        <taxon>Araneae</taxon>
        <taxon>Araneomorphae</taxon>
        <taxon>Entelegynae</taxon>
        <taxon>Araneoidea</taxon>
        <taxon>Nephilidae</taxon>
        <taxon>Trichonephila</taxon>
        <taxon>Trichonephila inaurata</taxon>
    </lineage>
</organism>
<dbReference type="SUPFAM" id="SSF48425">
    <property type="entry name" value="Sec7 domain"/>
    <property type="match status" value="1"/>
</dbReference>
<feature type="compositionally biased region" description="Basic residues" evidence="5">
    <location>
        <begin position="1534"/>
        <end position="1550"/>
    </location>
</feature>
<keyword evidence="3" id="KW-0813">Transport</keyword>
<dbReference type="GO" id="GO:0005793">
    <property type="term" value="C:endoplasmic reticulum-Golgi intermediate compartment"/>
    <property type="evidence" value="ECO:0007669"/>
    <property type="project" value="UniProtKB-SubCell"/>
</dbReference>
<feature type="compositionally biased region" description="Polar residues" evidence="5">
    <location>
        <begin position="1379"/>
        <end position="1400"/>
    </location>
</feature>
<dbReference type="InterPro" id="IPR056604">
    <property type="entry name" value="GBF1-like_TPR"/>
</dbReference>
<comment type="subcellular location">
    <subcellularLocation>
        <location evidence="2">Endoplasmic reticulum-Golgi intermediate compartment</location>
    </subcellularLocation>
    <subcellularLocation>
        <location evidence="1">Golgi apparatus</location>
        <location evidence="1">cis-Golgi network</location>
    </subcellularLocation>
</comment>
<feature type="region of interest" description="Disordered" evidence="5">
    <location>
        <begin position="1411"/>
        <end position="1430"/>
    </location>
</feature>
<dbReference type="FunFam" id="1.10.1000.11:FF:000007">
    <property type="entry name" value="Golgi-specific brefeldin A-resistance guanine nucleotide exchange factor 1"/>
    <property type="match status" value="1"/>
</dbReference>
<feature type="compositionally biased region" description="Low complexity" evidence="5">
    <location>
        <begin position="304"/>
        <end position="315"/>
    </location>
</feature>
<dbReference type="InterPro" id="IPR032691">
    <property type="entry name" value="Mon2/Sec7/BIG1-like_HUS"/>
</dbReference>
<feature type="region of interest" description="Disordered" evidence="5">
    <location>
        <begin position="353"/>
        <end position="395"/>
    </location>
</feature>
<evidence type="ECO:0000256" key="4">
    <source>
        <dbReference type="ARBA" id="ARBA00023034"/>
    </source>
</evidence>
<dbReference type="Pfam" id="PF01369">
    <property type="entry name" value="Sec7"/>
    <property type="match status" value="1"/>
</dbReference>
<dbReference type="Proteomes" id="UP000886998">
    <property type="component" value="Unassembled WGS sequence"/>
</dbReference>
<dbReference type="GO" id="GO:0032012">
    <property type="term" value="P:regulation of ARF protein signal transduction"/>
    <property type="evidence" value="ECO:0007669"/>
    <property type="project" value="InterPro"/>
</dbReference>
<evidence type="ECO:0000256" key="3">
    <source>
        <dbReference type="ARBA" id="ARBA00022448"/>
    </source>
</evidence>
<feature type="compositionally biased region" description="Basic residues" evidence="5">
    <location>
        <begin position="274"/>
        <end position="288"/>
    </location>
</feature>
<dbReference type="Gene3D" id="1.10.1000.11">
    <property type="entry name" value="Arf Nucleotide-binding Site Opener,domain 2"/>
    <property type="match status" value="1"/>
</dbReference>
<dbReference type="PANTHER" id="PTHR10663">
    <property type="entry name" value="GUANYL-NUCLEOTIDE EXCHANGE FACTOR"/>
    <property type="match status" value="1"/>
</dbReference>
<feature type="compositionally biased region" description="Low complexity" evidence="5">
    <location>
        <begin position="378"/>
        <end position="395"/>
    </location>
</feature>
<evidence type="ECO:0000313" key="7">
    <source>
        <dbReference type="EMBL" id="GFY57805.1"/>
    </source>
</evidence>
<dbReference type="Pfam" id="PF23325">
    <property type="entry name" value="TPR_28"/>
    <property type="match status" value="1"/>
</dbReference>
<evidence type="ECO:0000256" key="2">
    <source>
        <dbReference type="ARBA" id="ARBA00004399"/>
    </source>
</evidence>
<dbReference type="GO" id="GO:0010256">
    <property type="term" value="P:endomembrane system organization"/>
    <property type="evidence" value="ECO:0007669"/>
    <property type="project" value="UniProtKB-ARBA"/>
</dbReference>
<name>A0A8X6XSD6_9ARAC</name>
<feature type="region of interest" description="Disordered" evidence="5">
    <location>
        <begin position="265"/>
        <end position="315"/>
    </location>
</feature>
<dbReference type="InterPro" id="IPR000904">
    <property type="entry name" value="Sec7_dom"/>
</dbReference>
<reference evidence="7" key="1">
    <citation type="submission" date="2020-08" db="EMBL/GenBank/DDBJ databases">
        <title>Multicomponent nature underlies the extraordinary mechanical properties of spider dragline silk.</title>
        <authorList>
            <person name="Kono N."/>
            <person name="Nakamura H."/>
            <person name="Mori M."/>
            <person name="Yoshida Y."/>
            <person name="Ohtoshi R."/>
            <person name="Malay A.D."/>
            <person name="Moran D.A.P."/>
            <person name="Tomita M."/>
            <person name="Numata K."/>
            <person name="Arakawa K."/>
        </authorList>
    </citation>
    <scope>NUCLEOTIDE SEQUENCE</scope>
</reference>
<dbReference type="PANTHER" id="PTHR10663:SF388">
    <property type="entry name" value="GOLGI-SPECIFIC BREFELDIN A-RESISTANCE GUANINE NUCLEOTIDE EXCHANGE FACTOR 1"/>
    <property type="match status" value="1"/>
</dbReference>
<dbReference type="GO" id="GO:0005085">
    <property type="term" value="F:guanyl-nucleotide exchange factor activity"/>
    <property type="evidence" value="ECO:0007669"/>
    <property type="project" value="InterPro"/>
</dbReference>
<accession>A0A8X6XSD6</accession>
<dbReference type="InterPro" id="IPR035999">
    <property type="entry name" value="Sec7_dom_sf"/>
</dbReference>
<dbReference type="GO" id="GO:0005794">
    <property type="term" value="C:Golgi apparatus"/>
    <property type="evidence" value="ECO:0007669"/>
    <property type="project" value="UniProtKB-SubCell"/>
</dbReference>
<dbReference type="CDD" id="cd00171">
    <property type="entry name" value="Sec7"/>
    <property type="match status" value="1"/>
</dbReference>
<evidence type="ECO:0000256" key="5">
    <source>
        <dbReference type="SAM" id="MobiDB-lite"/>
    </source>
</evidence>
<feature type="compositionally biased region" description="Polar residues" evidence="5">
    <location>
        <begin position="360"/>
        <end position="369"/>
    </location>
</feature>
<evidence type="ECO:0000259" key="6">
    <source>
        <dbReference type="PROSITE" id="PS50190"/>
    </source>
</evidence>
<proteinExistence type="predicted"/>
<sequence length="1944" mass="218668">MTTFVRTYKVQIRWSSFTSIADQFATPMKKFMKFFRVTIEKLFLCKTFKMPSPDNGIYIIVGEMNMVMTSMKKASRWSTNIHQEDEQDTLLKNFSDLKELLNQVNSINDLEPITYLKPFLDVIRAENTTGPVTGLGLSAVSKFLSYGLIDAKQPTAPLAAENIADAVTHARFLGTDSSSDEVVLMKILHVLRLLLLTPLGVLLTNESVCEIMQSCFRFCFETRLSELLRRSAEHALMDMVQLLFSCLPQFTEDSRCAYMKKLKMRSGSLDPGRSSRRKRSPRQKRHKIQTAEISEVDPSNTQANNSVPSSSNSPVLIHKDLSTSEENANSLENCQESQQLSETVNIDENENIPASVPATEDSNSNTLEADNTKERTNDQNVELNNNNNNENDANQNQEITEPVPIQPYSVDIAYNSNDNNDGAIMSISPTETEVCVQKKLNESLELSSEGGSLTTDAPEDASLVEHGEPDYVNPRGVRFTPHQQPKEGTGPLVPYGLPCVRELFRYLVSLVNPQDRHNSETMIQVGLNLLTVALEAGADNLGRFGSFLILIRDETCRNLFALLSVERLTIFAAALRVSFLLFEALRTHLKFQLEMFLKTLMEMIVSETSKISYEQREISLDCIAQLWRIPGLVTELYINYDCDLYCSNLFEELTKMLSKNAYPVSGLYSVHLLSLEALLAVIENIENHCQYRMLNQSQYFQSKDISALPTSEDDSVDSSKRGVLQQGASGYLLGQELISSQGPEKNLTVTDSSEKQKPLILPNRMKISPEIPSHEMLMAVKHKKKILITGTEQFNSQPNKGIMFLQEHGLLKEPLDPQEVATFLRDNPQLDKKMIGEYISNRKNLKVLEAFVRSFPFEGTRIDEALRQYLETFRLPGEAPLISLIMEHFAEHWHKSNNQPFANNDAAFTLAYAIIMLNVDQHNHNVKKQNIPMTIEDFKKNLKGVNGGNDFEDSLLEEIYASIKNEEIVMPAEQIGIVRENYLWKVLLRRGNTKDGKFIHTPNGLFDHDLFSLIWGPTVAALSFIFDKSSDSSVIDKTIYGFKKCAMIAAHYGMSDVFDNLIISLCKFSTLMNTVETPKTLPLLFGSNTKAQVATKAMFRLAHHHGDILREGWKNILDCVLQLFKSHLLPKELVEAEDFVSSKGIISLIREDVPVIPRTESGLFSSFYSYIVSNSESPQRQPTQEDEAARQAAIDCISECHCEQLFTESKFLRVDSLQELVKTLIFVCHAPESPVSIGGSYDEDSTVFLLELLIKIVLLNRDRVMSIWNIIRDHLLNLIMASAASDHNFLLERAVVGILRIAIRLIRKEEMIPQVLQSLRVLLYLKPYALYLVSKQTAYALHELLRTNAANIHSNQDWSLIFSLLERVGAGAKPPREFNNLSPTSSPSKMIPTGAQSDSELSVGRHGPFSEPVIERGYTSDSGVYDSQPGSPRIHNHQLNLLLNDSVGIQGGWTLVNKNGEIENIQPMPVNQYNIVLHRELLPHDSYAFLKCCESLAFLVRDAAHITTENFESCVHCIRTFVEASTNRGSSHDRRVKSKLHKDKKAKNTPKKKEEKIKTTRLHSVRSGEGYEADDEDKSDEFSPAYQQVSLQLLDLMHTLHTRAASICNPPESEYVTETKSINNLWSSCWCPLLQGIARLCCDSKRTIRTAALTLLPRALLVHDLQTLSPLEWESCFNKVLFPLLAKLLENISPNDPIGMEETRMRGATLLCKVFLQHLSPLLTLPTFMALWLTILEFMDKYMHAEGSDLLAEAIPESLKNMLLVMDTARVFECPEDGSNSEKCQMWHITWDRINAFLPGLKNELFKQSVSKTVEQKEQVPEVNKDISEEPPRQQIEIVCDKIQETALINAPSSPVCTPKGSPAEDSTLSSTPVSVILHPPVSPIMYNTATPVSSCAVTNLSQTVPSTPVALPLLLDPVVMTQTNMPIFTSHQAVQRDGSHSMR</sequence>
<keyword evidence="4" id="KW-0333">Golgi apparatus</keyword>
<evidence type="ECO:0000313" key="8">
    <source>
        <dbReference type="Proteomes" id="UP000886998"/>
    </source>
</evidence>
<protein>
    <submittedName>
        <fullName evidence="7">Golgi-specific brefeldin A-resistance guanine nucleotide exchange factor 1</fullName>
    </submittedName>
</protein>
<feature type="region of interest" description="Disordered" evidence="5">
    <location>
        <begin position="1375"/>
        <end position="1406"/>
    </location>
</feature>
<keyword evidence="8" id="KW-1185">Reference proteome</keyword>
<dbReference type="Pfam" id="PF12783">
    <property type="entry name" value="Sec7-like_HUS"/>
    <property type="match status" value="1"/>
</dbReference>
<evidence type="ECO:0000256" key="1">
    <source>
        <dbReference type="ARBA" id="ARBA00004222"/>
    </source>
</evidence>
<dbReference type="EMBL" id="BMAV01011750">
    <property type="protein sequence ID" value="GFY57805.1"/>
    <property type="molecule type" value="Genomic_DNA"/>
</dbReference>
<gene>
    <name evidence="7" type="primary">GBF1</name>
    <name evidence="7" type="ORF">TNIN_155631</name>
</gene>
<dbReference type="InterPro" id="IPR023394">
    <property type="entry name" value="Sec7_C_sf"/>
</dbReference>
<feature type="domain" description="SEC7" evidence="6">
    <location>
        <begin position="776"/>
        <end position="966"/>
    </location>
</feature>
<dbReference type="SUPFAM" id="SSF48371">
    <property type="entry name" value="ARM repeat"/>
    <property type="match status" value="1"/>
</dbReference>
<dbReference type="GO" id="GO:0016197">
    <property type="term" value="P:endosomal transport"/>
    <property type="evidence" value="ECO:0007669"/>
    <property type="project" value="UniProtKB-ARBA"/>
</dbReference>
<comment type="caution">
    <text evidence="7">The sequence shown here is derived from an EMBL/GenBank/DDBJ whole genome shotgun (WGS) entry which is preliminary data.</text>
</comment>
<feature type="region of interest" description="Disordered" evidence="5">
    <location>
        <begin position="1852"/>
        <end position="1871"/>
    </location>
</feature>
<dbReference type="PROSITE" id="PS50190">
    <property type="entry name" value="SEC7"/>
    <property type="match status" value="1"/>
</dbReference>
<dbReference type="Gene3D" id="1.10.220.20">
    <property type="match status" value="1"/>
</dbReference>
<dbReference type="SMART" id="SM00222">
    <property type="entry name" value="Sec7"/>
    <property type="match status" value="1"/>
</dbReference>